<dbReference type="AlphaFoldDB" id="A0A9P6ATZ8"/>
<dbReference type="Proteomes" id="UP000886523">
    <property type="component" value="Unassembled WGS sequence"/>
</dbReference>
<dbReference type="EMBL" id="MU128997">
    <property type="protein sequence ID" value="KAF9511694.1"/>
    <property type="molecule type" value="Genomic_DNA"/>
</dbReference>
<dbReference type="InterPro" id="IPR035917">
    <property type="entry name" value="YjbQ-like_sf"/>
</dbReference>
<sequence>MPWQKAFVLARHSKGCHLITDEVNTHIADGLAQTKIGILHLFIQHTSAALTINENFDPDVRKGLYIFSILVRLSIIIPIQLSSTPDMDMAMDRVVPESLNWKHVDEGPDDS</sequence>
<gene>
    <name evidence="2" type="ORF">BS47DRAFT_1146686</name>
</gene>
<name>A0A9P6ATZ8_9AGAM</name>
<organism evidence="2 3">
    <name type="scientific">Hydnum rufescens UP504</name>
    <dbReference type="NCBI Taxonomy" id="1448309"/>
    <lineage>
        <taxon>Eukaryota</taxon>
        <taxon>Fungi</taxon>
        <taxon>Dikarya</taxon>
        <taxon>Basidiomycota</taxon>
        <taxon>Agaricomycotina</taxon>
        <taxon>Agaricomycetes</taxon>
        <taxon>Cantharellales</taxon>
        <taxon>Hydnaceae</taxon>
        <taxon>Hydnum</taxon>
    </lineage>
</organism>
<accession>A0A9P6ATZ8</accession>
<dbReference type="PANTHER" id="PTHR30615:SF8">
    <property type="entry name" value="UPF0047 PROTEIN C4A8.02C"/>
    <property type="match status" value="1"/>
</dbReference>
<dbReference type="OrthoDB" id="10255963at2759"/>
<evidence type="ECO:0000256" key="1">
    <source>
        <dbReference type="ARBA" id="ARBA00005534"/>
    </source>
</evidence>
<reference evidence="2" key="1">
    <citation type="journal article" date="2020" name="Nat. Commun.">
        <title>Large-scale genome sequencing of mycorrhizal fungi provides insights into the early evolution of symbiotic traits.</title>
        <authorList>
            <person name="Miyauchi S."/>
            <person name="Kiss E."/>
            <person name="Kuo A."/>
            <person name="Drula E."/>
            <person name="Kohler A."/>
            <person name="Sanchez-Garcia M."/>
            <person name="Morin E."/>
            <person name="Andreopoulos B."/>
            <person name="Barry K.W."/>
            <person name="Bonito G."/>
            <person name="Buee M."/>
            <person name="Carver A."/>
            <person name="Chen C."/>
            <person name="Cichocki N."/>
            <person name="Clum A."/>
            <person name="Culley D."/>
            <person name="Crous P.W."/>
            <person name="Fauchery L."/>
            <person name="Girlanda M."/>
            <person name="Hayes R.D."/>
            <person name="Keri Z."/>
            <person name="LaButti K."/>
            <person name="Lipzen A."/>
            <person name="Lombard V."/>
            <person name="Magnuson J."/>
            <person name="Maillard F."/>
            <person name="Murat C."/>
            <person name="Nolan M."/>
            <person name="Ohm R.A."/>
            <person name="Pangilinan J."/>
            <person name="Pereira M.F."/>
            <person name="Perotto S."/>
            <person name="Peter M."/>
            <person name="Pfister S."/>
            <person name="Riley R."/>
            <person name="Sitrit Y."/>
            <person name="Stielow J.B."/>
            <person name="Szollosi G."/>
            <person name="Zifcakova L."/>
            <person name="Stursova M."/>
            <person name="Spatafora J.W."/>
            <person name="Tedersoo L."/>
            <person name="Vaario L.M."/>
            <person name="Yamada A."/>
            <person name="Yan M."/>
            <person name="Wang P."/>
            <person name="Xu J."/>
            <person name="Bruns T."/>
            <person name="Baldrian P."/>
            <person name="Vilgalys R."/>
            <person name="Dunand C."/>
            <person name="Henrissat B."/>
            <person name="Grigoriev I.V."/>
            <person name="Hibbett D."/>
            <person name="Nagy L.G."/>
            <person name="Martin F.M."/>
        </authorList>
    </citation>
    <scope>NUCLEOTIDE SEQUENCE</scope>
    <source>
        <strain evidence="2">UP504</strain>
    </source>
</reference>
<evidence type="ECO:0000313" key="2">
    <source>
        <dbReference type="EMBL" id="KAF9511694.1"/>
    </source>
</evidence>
<comment type="similarity">
    <text evidence="1">Belongs to the UPF0047 family.</text>
</comment>
<dbReference type="Gene3D" id="2.60.120.460">
    <property type="entry name" value="YjbQ-like"/>
    <property type="match status" value="1"/>
</dbReference>
<comment type="caution">
    <text evidence="2">The sequence shown here is derived from an EMBL/GenBank/DDBJ whole genome shotgun (WGS) entry which is preliminary data.</text>
</comment>
<dbReference type="Pfam" id="PF01894">
    <property type="entry name" value="YjbQ"/>
    <property type="match status" value="1"/>
</dbReference>
<proteinExistence type="inferred from homology"/>
<dbReference type="PANTHER" id="PTHR30615">
    <property type="entry name" value="UNCHARACTERIZED PROTEIN YJBQ-RELATED"/>
    <property type="match status" value="1"/>
</dbReference>
<protein>
    <submittedName>
        <fullName evidence="2">Uncharacterized protein</fullName>
    </submittedName>
</protein>
<evidence type="ECO:0000313" key="3">
    <source>
        <dbReference type="Proteomes" id="UP000886523"/>
    </source>
</evidence>
<dbReference type="SUPFAM" id="SSF111038">
    <property type="entry name" value="YjbQ-like"/>
    <property type="match status" value="1"/>
</dbReference>
<keyword evidence="3" id="KW-1185">Reference proteome</keyword>
<dbReference type="InterPro" id="IPR001602">
    <property type="entry name" value="UPF0047_YjbQ-like"/>
</dbReference>